<dbReference type="EMBL" id="QGNW01000054">
    <property type="protein sequence ID" value="RVX05749.1"/>
    <property type="molecule type" value="Genomic_DNA"/>
</dbReference>
<dbReference type="AlphaFoldDB" id="A0A438J9W5"/>
<accession>A0A438J9W5</accession>
<dbReference type="Proteomes" id="UP000288805">
    <property type="component" value="Unassembled WGS sequence"/>
</dbReference>
<protein>
    <submittedName>
        <fullName evidence="1">Uncharacterized protein</fullName>
    </submittedName>
</protein>
<name>A0A438J9W5_VITVI</name>
<organism evidence="1 2">
    <name type="scientific">Vitis vinifera</name>
    <name type="common">Grape</name>
    <dbReference type="NCBI Taxonomy" id="29760"/>
    <lineage>
        <taxon>Eukaryota</taxon>
        <taxon>Viridiplantae</taxon>
        <taxon>Streptophyta</taxon>
        <taxon>Embryophyta</taxon>
        <taxon>Tracheophyta</taxon>
        <taxon>Spermatophyta</taxon>
        <taxon>Magnoliopsida</taxon>
        <taxon>eudicotyledons</taxon>
        <taxon>Gunneridae</taxon>
        <taxon>Pentapetalae</taxon>
        <taxon>rosids</taxon>
        <taxon>Vitales</taxon>
        <taxon>Vitaceae</taxon>
        <taxon>Viteae</taxon>
        <taxon>Vitis</taxon>
    </lineage>
</organism>
<gene>
    <name evidence="1" type="ORF">CK203_023771</name>
</gene>
<evidence type="ECO:0000313" key="1">
    <source>
        <dbReference type="EMBL" id="RVX05749.1"/>
    </source>
</evidence>
<evidence type="ECO:0000313" key="2">
    <source>
        <dbReference type="Proteomes" id="UP000288805"/>
    </source>
</evidence>
<proteinExistence type="predicted"/>
<comment type="caution">
    <text evidence="1">The sequence shown here is derived from an EMBL/GenBank/DDBJ whole genome shotgun (WGS) entry which is preliminary data.</text>
</comment>
<sequence>MVQIVDIEQGSRDLGSCPALSGLVLMERKRWEWEQTGSLGVDPFKTGCHFFDLLVDPWQTKRMMTLVIEFDARGVAAYLLFLERWIFEVVSEEMGAFSPILLVKSFEDGFLWMFLCYGQIYGYVSSGWSYCLSGCQDRHLFSGWSASFFFWVVELGEGDDHSSFKTNGLNWMDLGLSNKLASCSRFVLAKKLKALIEEVGTKSLIAQQCWMRRVGDRSQVQGLKEEG</sequence>
<reference evidence="1 2" key="1">
    <citation type="journal article" date="2018" name="PLoS Genet.">
        <title>Population sequencing reveals clonal diversity and ancestral inbreeding in the grapevine cultivar Chardonnay.</title>
        <authorList>
            <person name="Roach M.J."/>
            <person name="Johnson D.L."/>
            <person name="Bohlmann J."/>
            <person name="van Vuuren H.J."/>
            <person name="Jones S.J."/>
            <person name="Pretorius I.S."/>
            <person name="Schmidt S.A."/>
            <person name="Borneman A.R."/>
        </authorList>
    </citation>
    <scope>NUCLEOTIDE SEQUENCE [LARGE SCALE GENOMIC DNA]</scope>
    <source>
        <strain evidence="2">cv. Chardonnay</strain>
        <tissue evidence="1">Leaf</tissue>
    </source>
</reference>